<proteinExistence type="predicted"/>
<organism evidence="1 2">
    <name type="scientific">Thecamonas trahens ATCC 50062</name>
    <dbReference type="NCBI Taxonomy" id="461836"/>
    <lineage>
        <taxon>Eukaryota</taxon>
        <taxon>Apusozoa</taxon>
        <taxon>Apusomonadida</taxon>
        <taxon>Apusomonadidae</taxon>
        <taxon>Thecamonas</taxon>
    </lineage>
</organism>
<name>A0A0L0DBB3_THETB</name>
<accession>A0A0L0DBB3</accession>
<dbReference type="PANTHER" id="PTHR37327">
    <property type="entry name" value="CHROMOSOME 1, WHOLE GENOME SHOTGUN SEQUENCE"/>
    <property type="match status" value="1"/>
</dbReference>
<dbReference type="GeneID" id="25564953"/>
<dbReference type="OrthoDB" id="2245455at2759"/>
<evidence type="ECO:0000313" key="2">
    <source>
        <dbReference type="Proteomes" id="UP000054408"/>
    </source>
</evidence>
<dbReference type="InterPro" id="IPR036181">
    <property type="entry name" value="MIT_dom_sf"/>
</dbReference>
<evidence type="ECO:0000313" key="1">
    <source>
        <dbReference type="EMBL" id="KNC49540.1"/>
    </source>
</evidence>
<keyword evidence="2" id="KW-1185">Reference proteome</keyword>
<protein>
    <submittedName>
        <fullName evidence="1">Microtubule interacting and transport domain-containing protein</fullName>
    </submittedName>
</protein>
<dbReference type="OMA" id="QGQLFER"/>
<reference evidence="1 2" key="1">
    <citation type="submission" date="2010-05" db="EMBL/GenBank/DDBJ databases">
        <title>The Genome Sequence of Thecamonas trahens ATCC 50062.</title>
        <authorList>
            <consortium name="The Broad Institute Genome Sequencing Platform"/>
            <person name="Russ C."/>
            <person name="Cuomo C."/>
            <person name="Shea T."/>
            <person name="Young S.K."/>
            <person name="Zeng Q."/>
            <person name="Koehrsen M."/>
            <person name="Haas B."/>
            <person name="Borodovsky M."/>
            <person name="Guigo R."/>
            <person name="Alvarado L."/>
            <person name="Berlin A."/>
            <person name="Bochicchio J."/>
            <person name="Borenstein D."/>
            <person name="Chapman S."/>
            <person name="Chen Z."/>
            <person name="Freedman E."/>
            <person name="Gellesch M."/>
            <person name="Goldberg J."/>
            <person name="Griggs A."/>
            <person name="Gujja S."/>
            <person name="Heilman E."/>
            <person name="Heiman D."/>
            <person name="Hepburn T."/>
            <person name="Howarth C."/>
            <person name="Jen D."/>
            <person name="Larson L."/>
            <person name="Mehta T."/>
            <person name="Park D."/>
            <person name="Pearson M."/>
            <person name="Roberts A."/>
            <person name="Saif S."/>
            <person name="Shenoy N."/>
            <person name="Sisk P."/>
            <person name="Stolte C."/>
            <person name="Sykes S."/>
            <person name="Thomson T."/>
            <person name="Walk T."/>
            <person name="White J."/>
            <person name="Yandava C."/>
            <person name="Burger G."/>
            <person name="Gray M.W."/>
            <person name="Holland P.W.H."/>
            <person name="King N."/>
            <person name="Lang F.B.F."/>
            <person name="Roger A.J."/>
            <person name="Ruiz-Trillo I."/>
            <person name="Lander E."/>
            <person name="Nusbaum C."/>
        </authorList>
    </citation>
    <scope>NUCLEOTIDE SEQUENCE [LARGE SCALE GENOMIC DNA]</scope>
    <source>
        <strain evidence="1 2">ATCC 50062</strain>
    </source>
</reference>
<sequence length="314" mass="35942">MAEVETAVAAALLRAQYAVEQDLEGNPNMAAEFYLAASNLLHDAASSASVPAEEKSAIRDVAKRYDTRLGKMELERPQAKEITFSERAIVTINAPLPPPNEMMRRSYWLMRVWAKTMVSGGYVTPQLYIPRRMWYQTEVKLSAIPQKIDCCSQVLDQLLKLPQEDRTNHPQFVLTLGNLCKQLDEIQRSLDKHLHCVVGIKEDKAAVQEIRTKKQRFASKMKRLGSTISKGATRLTNKASVEDNTAYVELLLEVFQRAQFLDEWLDLYAADAEVASLLDRISRFFYEVVCTFVLEDFNVLLERYMRLNRKTFLP</sequence>
<dbReference type="eggNOG" id="ENOG502S5AI">
    <property type="taxonomic scope" value="Eukaryota"/>
</dbReference>
<gene>
    <name evidence="1" type="ORF">AMSG_05569</name>
</gene>
<dbReference type="AlphaFoldDB" id="A0A0L0DBB3"/>
<dbReference type="PANTHER" id="PTHR37327:SF1">
    <property type="entry name" value="MICROTUBULE INTERACTING AND TRANSPORT DOMAIN-CONTAINING PROTEIN"/>
    <property type="match status" value="1"/>
</dbReference>
<dbReference type="SUPFAM" id="SSF116846">
    <property type="entry name" value="MIT domain"/>
    <property type="match status" value="1"/>
</dbReference>
<dbReference type="RefSeq" id="XP_013757652.1">
    <property type="nucleotide sequence ID" value="XM_013902198.1"/>
</dbReference>
<dbReference type="Proteomes" id="UP000054408">
    <property type="component" value="Unassembled WGS sequence"/>
</dbReference>
<dbReference type="EMBL" id="GL349456">
    <property type="protein sequence ID" value="KNC49540.1"/>
    <property type="molecule type" value="Genomic_DNA"/>
</dbReference>